<name>A0A645E7J7_9ZZZZ</name>
<protein>
    <submittedName>
        <fullName evidence="1">Uncharacterized protein</fullName>
    </submittedName>
</protein>
<comment type="caution">
    <text evidence="1">The sequence shown here is derived from an EMBL/GenBank/DDBJ whole genome shotgun (WGS) entry which is preliminary data.</text>
</comment>
<evidence type="ECO:0000313" key="1">
    <source>
        <dbReference type="EMBL" id="MPM96592.1"/>
    </source>
</evidence>
<sequence>MSNYNEALDSEKRTLSLLVETSFYPQTAADTKEQAGGEVESILQAIQNNPELSKQILQTLLLHAVNA</sequence>
<dbReference type="EMBL" id="VSSQ01042955">
    <property type="protein sequence ID" value="MPM96592.1"/>
    <property type="molecule type" value="Genomic_DNA"/>
</dbReference>
<gene>
    <name evidence="1" type="ORF">SDC9_143756</name>
</gene>
<organism evidence="1">
    <name type="scientific">bioreactor metagenome</name>
    <dbReference type="NCBI Taxonomy" id="1076179"/>
    <lineage>
        <taxon>unclassified sequences</taxon>
        <taxon>metagenomes</taxon>
        <taxon>ecological metagenomes</taxon>
    </lineage>
</organism>
<accession>A0A645E7J7</accession>
<dbReference type="AlphaFoldDB" id="A0A645E7J7"/>
<proteinExistence type="predicted"/>
<reference evidence="1" key="1">
    <citation type="submission" date="2019-08" db="EMBL/GenBank/DDBJ databases">
        <authorList>
            <person name="Kucharzyk K."/>
            <person name="Murdoch R.W."/>
            <person name="Higgins S."/>
            <person name="Loffler F."/>
        </authorList>
    </citation>
    <scope>NUCLEOTIDE SEQUENCE</scope>
</reference>